<dbReference type="NCBIfam" id="TIGR02937">
    <property type="entry name" value="sigma70-ECF"/>
    <property type="match status" value="1"/>
</dbReference>
<dbReference type="SUPFAM" id="SSF88659">
    <property type="entry name" value="Sigma3 and sigma4 domains of RNA polymerase sigma factors"/>
    <property type="match status" value="1"/>
</dbReference>
<reference evidence="3 4" key="1">
    <citation type="journal article" date="2019" name="Environ. Microbiol.">
        <title>An active ?-lactamase is a part of an orchestrated cell wall stress resistance network of Bacillus subtilis and related rhizosphere species.</title>
        <authorList>
            <person name="Bucher T."/>
            <person name="Keren-Paz A."/>
            <person name="Hausser J."/>
            <person name="Olender T."/>
            <person name="Cytryn E."/>
            <person name="Kolodkin-Gal I."/>
        </authorList>
    </citation>
    <scope>NUCLEOTIDE SEQUENCE [LARGE SCALE GENOMIC DNA]</scope>
    <source>
        <strain evidence="3 4">I32</strain>
    </source>
</reference>
<organism evidence="3 4">
    <name type="scientific">Bacillus cereus</name>
    <dbReference type="NCBI Taxonomy" id="1396"/>
    <lineage>
        <taxon>Bacteria</taxon>
        <taxon>Bacillati</taxon>
        <taxon>Bacillota</taxon>
        <taxon>Bacilli</taxon>
        <taxon>Bacillales</taxon>
        <taxon>Bacillaceae</taxon>
        <taxon>Bacillus</taxon>
        <taxon>Bacillus cereus group</taxon>
    </lineage>
</organism>
<dbReference type="NCBIfam" id="NF005385">
    <property type="entry name" value="PRK06930.1"/>
    <property type="match status" value="1"/>
</dbReference>
<accession>A0A9X9AIX3</accession>
<evidence type="ECO:0000313" key="3">
    <source>
        <dbReference type="EMBL" id="TKJ07790.1"/>
    </source>
</evidence>
<dbReference type="InterPro" id="IPR036388">
    <property type="entry name" value="WH-like_DNA-bd_sf"/>
</dbReference>
<dbReference type="Proteomes" id="UP000308444">
    <property type="component" value="Unassembled WGS sequence"/>
</dbReference>
<keyword evidence="1" id="KW-0175">Coiled coil</keyword>
<dbReference type="Gene3D" id="1.10.10.10">
    <property type="entry name" value="Winged helix-like DNA-binding domain superfamily/Winged helix DNA-binding domain"/>
    <property type="match status" value="1"/>
</dbReference>
<proteinExistence type="predicted"/>
<feature type="coiled-coil region" evidence="1">
    <location>
        <begin position="1"/>
        <end position="28"/>
    </location>
</feature>
<name>A0A9X9AIX3_BACCE</name>
<protein>
    <submittedName>
        <fullName evidence="3">Sigma-70 family RNA polymerase sigma factor</fullName>
    </submittedName>
</protein>
<dbReference type="InterPro" id="IPR007630">
    <property type="entry name" value="RNA_pol_sigma70_r4"/>
</dbReference>
<dbReference type="InterPro" id="IPR014284">
    <property type="entry name" value="RNA_pol_sigma-70_dom"/>
</dbReference>
<dbReference type="EMBL" id="SZOH01000135">
    <property type="protein sequence ID" value="TKJ07790.1"/>
    <property type="molecule type" value="Genomic_DNA"/>
</dbReference>
<sequence length="166" mass="19761">MKDLIKQYNKTLRDLEKVKENAAEDELNIISGMISDIRYALEWMRTARRPNSERGIERRAAYQREKKVNPLLMQQYIRDKETQYEWEDEAEVTTISQWDRIRMEDALSTLTQQEKEIFVMYKVGMFTQEEIAENKKVSRRTVRTVLNRVDTKIAKQLSESLFCISG</sequence>
<dbReference type="AlphaFoldDB" id="A0A9X9AIX3"/>
<evidence type="ECO:0000313" key="4">
    <source>
        <dbReference type="Proteomes" id="UP000308444"/>
    </source>
</evidence>
<comment type="caution">
    <text evidence="3">The sequence shown here is derived from an EMBL/GenBank/DDBJ whole genome shotgun (WGS) entry which is preliminary data.</text>
</comment>
<feature type="domain" description="RNA polymerase sigma-70 region 4" evidence="2">
    <location>
        <begin position="106"/>
        <end position="148"/>
    </location>
</feature>
<evidence type="ECO:0000259" key="2">
    <source>
        <dbReference type="Pfam" id="PF04545"/>
    </source>
</evidence>
<dbReference type="GO" id="GO:0003700">
    <property type="term" value="F:DNA-binding transcription factor activity"/>
    <property type="evidence" value="ECO:0007669"/>
    <property type="project" value="InterPro"/>
</dbReference>
<dbReference type="InterPro" id="IPR013324">
    <property type="entry name" value="RNA_pol_sigma_r3/r4-like"/>
</dbReference>
<dbReference type="Pfam" id="PF04545">
    <property type="entry name" value="Sigma70_r4"/>
    <property type="match status" value="1"/>
</dbReference>
<gene>
    <name evidence="3" type="ORF">FC695_02705</name>
</gene>
<evidence type="ECO:0000256" key="1">
    <source>
        <dbReference type="SAM" id="Coils"/>
    </source>
</evidence>
<dbReference type="GO" id="GO:0006352">
    <property type="term" value="P:DNA-templated transcription initiation"/>
    <property type="evidence" value="ECO:0007669"/>
    <property type="project" value="InterPro"/>
</dbReference>